<dbReference type="Proteomes" id="UP000323000">
    <property type="component" value="Chromosome 9"/>
</dbReference>
<sequence>MLTVRQQQPFLDCLSNGSLMTPLSQETRPRPRPKQQQHILDWLSNGSLMSTPLSQEARPRPKLTKLLVNVTIQGTFRAVHLVMTTENTVADLVAAVLSKYVKDCSLPILPATNPSSFDLHYSQFCFESLGKEKKLIELDSRNFFLCRRKASDISSSDITPSSSTEIGKANSNRDWLTFMDILL</sequence>
<feature type="region of interest" description="Disordered" evidence="1">
    <location>
        <begin position="15"/>
        <end position="36"/>
    </location>
</feature>
<dbReference type="PANTHER" id="PTHR33270:SF24">
    <property type="entry name" value="EXPRESSED PROTEIN"/>
    <property type="match status" value="1"/>
</dbReference>
<keyword evidence="4" id="KW-1185">Reference proteome</keyword>
<reference evidence="4" key="1">
    <citation type="journal article" date="2019" name="Gigascience">
        <title>De novo genome assembly of the endangered Acer yangbiense, a plant species with extremely small populations endemic to Yunnan Province, China.</title>
        <authorList>
            <person name="Yang J."/>
            <person name="Wariss H.M."/>
            <person name="Tao L."/>
            <person name="Zhang R."/>
            <person name="Yun Q."/>
            <person name="Hollingsworth P."/>
            <person name="Dao Z."/>
            <person name="Luo G."/>
            <person name="Guo H."/>
            <person name="Ma Y."/>
            <person name="Sun W."/>
        </authorList>
    </citation>
    <scope>NUCLEOTIDE SEQUENCE [LARGE SCALE GENOMIC DNA]</scope>
    <source>
        <strain evidence="4">cv. Malutang</strain>
    </source>
</reference>
<dbReference type="OrthoDB" id="651546at2759"/>
<organism evidence="3 4">
    <name type="scientific">Acer yangbiense</name>
    <dbReference type="NCBI Taxonomy" id="1000413"/>
    <lineage>
        <taxon>Eukaryota</taxon>
        <taxon>Viridiplantae</taxon>
        <taxon>Streptophyta</taxon>
        <taxon>Embryophyta</taxon>
        <taxon>Tracheophyta</taxon>
        <taxon>Spermatophyta</taxon>
        <taxon>Magnoliopsida</taxon>
        <taxon>eudicotyledons</taxon>
        <taxon>Gunneridae</taxon>
        <taxon>Pentapetalae</taxon>
        <taxon>rosids</taxon>
        <taxon>malvids</taxon>
        <taxon>Sapindales</taxon>
        <taxon>Sapindaceae</taxon>
        <taxon>Hippocastanoideae</taxon>
        <taxon>Acereae</taxon>
        <taxon>Acer</taxon>
    </lineage>
</organism>
<dbReference type="InterPro" id="IPR040358">
    <property type="entry name" value="At4g22758-like"/>
</dbReference>
<evidence type="ECO:0000259" key="2">
    <source>
        <dbReference type="Pfam" id="PF23156"/>
    </source>
</evidence>
<evidence type="ECO:0000313" key="3">
    <source>
        <dbReference type="EMBL" id="TXG54716.1"/>
    </source>
</evidence>
<dbReference type="PANTHER" id="PTHR33270">
    <property type="entry name" value="BNAC05G50380D PROTEIN"/>
    <property type="match status" value="1"/>
</dbReference>
<accession>A0A5C7HEU9</accession>
<dbReference type="InterPro" id="IPR055482">
    <property type="entry name" value="DUF7054"/>
</dbReference>
<feature type="compositionally biased region" description="Polar residues" evidence="1">
    <location>
        <begin position="15"/>
        <end position="26"/>
    </location>
</feature>
<comment type="caution">
    <text evidence="3">The sequence shown here is derived from an EMBL/GenBank/DDBJ whole genome shotgun (WGS) entry which is preliminary data.</text>
</comment>
<dbReference type="AlphaFoldDB" id="A0A5C7HEU9"/>
<dbReference type="EMBL" id="VAHF01000009">
    <property type="protein sequence ID" value="TXG54716.1"/>
    <property type="molecule type" value="Genomic_DNA"/>
</dbReference>
<protein>
    <recommendedName>
        <fullName evidence="2">DUF7054 domain-containing protein</fullName>
    </recommendedName>
</protein>
<name>A0A5C7HEU9_9ROSI</name>
<feature type="domain" description="DUF7054" evidence="2">
    <location>
        <begin position="62"/>
        <end position="146"/>
    </location>
</feature>
<gene>
    <name evidence="3" type="ORF">EZV62_019972</name>
</gene>
<evidence type="ECO:0000256" key="1">
    <source>
        <dbReference type="SAM" id="MobiDB-lite"/>
    </source>
</evidence>
<dbReference type="Pfam" id="PF23156">
    <property type="entry name" value="DUF7054"/>
    <property type="match status" value="1"/>
</dbReference>
<proteinExistence type="predicted"/>
<evidence type="ECO:0000313" key="4">
    <source>
        <dbReference type="Proteomes" id="UP000323000"/>
    </source>
</evidence>